<sequence>MTAKTIADKVNVTLLAKSSAPKRSTNEFPLINPGIQAFETASTSLAKFWKKYRYSSDGTESVQLSRLLSPGFNFGYCDNYNLKFRDSWNFLILLKAYDIYVWITVTTTLISNGTSFWGTVTSLLIRPPEDDVMKDISETVSRNYSLIFNSFIIQGIVSATAKSYSRKEKGHGTWEDMKNIRILLQRMRKGSTQKSFEEMFIYAGKTVSLYLWPFVLAYVNRANLIIAKKQPIPSKRRRCYVGKRLIPSGEIHYGFSPPGSERLRQVFQSMYETHLYSYWMSEGWKMTFAERVQDRAKVRSPTHIEQNLGSAVRPLQLEGTILSVFFLWGICLVASGLSYGSEIYLCWRNKACLVEEGIDVFKTGNIKNPFRCRKSLERNIPSGVCKQKGNRHALLNKYWLHSK</sequence>
<keyword evidence="1" id="KW-1133">Transmembrane helix</keyword>
<keyword evidence="1" id="KW-0812">Transmembrane</keyword>
<evidence type="ECO:0000313" key="2">
    <source>
        <dbReference type="EMBL" id="CAL8087596.1"/>
    </source>
</evidence>
<proteinExistence type="predicted"/>
<reference evidence="2 3" key="1">
    <citation type="submission" date="2024-08" db="EMBL/GenBank/DDBJ databases">
        <authorList>
            <person name="Cucini C."/>
            <person name="Frati F."/>
        </authorList>
    </citation>
    <scope>NUCLEOTIDE SEQUENCE [LARGE SCALE GENOMIC DNA]</scope>
</reference>
<comment type="caution">
    <text evidence="2">The sequence shown here is derived from an EMBL/GenBank/DDBJ whole genome shotgun (WGS) entry which is preliminary data.</text>
</comment>
<dbReference type="Proteomes" id="UP001642540">
    <property type="component" value="Unassembled WGS sequence"/>
</dbReference>
<keyword evidence="3" id="KW-1185">Reference proteome</keyword>
<accession>A0ABP1Q3K2</accession>
<protein>
    <submittedName>
        <fullName evidence="2">Uncharacterized protein</fullName>
    </submittedName>
</protein>
<feature type="transmembrane region" description="Helical" evidence="1">
    <location>
        <begin position="321"/>
        <end position="340"/>
    </location>
</feature>
<dbReference type="EMBL" id="CAXLJM020000021">
    <property type="protein sequence ID" value="CAL8087596.1"/>
    <property type="molecule type" value="Genomic_DNA"/>
</dbReference>
<name>A0ABP1Q3K2_9HEXA</name>
<keyword evidence="1" id="KW-0472">Membrane</keyword>
<evidence type="ECO:0000313" key="3">
    <source>
        <dbReference type="Proteomes" id="UP001642540"/>
    </source>
</evidence>
<gene>
    <name evidence="2" type="ORF">ODALV1_LOCUS6794</name>
</gene>
<evidence type="ECO:0000256" key="1">
    <source>
        <dbReference type="SAM" id="Phobius"/>
    </source>
</evidence>
<organism evidence="2 3">
    <name type="scientific">Orchesella dallaii</name>
    <dbReference type="NCBI Taxonomy" id="48710"/>
    <lineage>
        <taxon>Eukaryota</taxon>
        <taxon>Metazoa</taxon>
        <taxon>Ecdysozoa</taxon>
        <taxon>Arthropoda</taxon>
        <taxon>Hexapoda</taxon>
        <taxon>Collembola</taxon>
        <taxon>Entomobryomorpha</taxon>
        <taxon>Entomobryoidea</taxon>
        <taxon>Orchesellidae</taxon>
        <taxon>Orchesellinae</taxon>
        <taxon>Orchesella</taxon>
    </lineage>
</organism>